<name>A0AAV5UH17_9BILA</name>
<evidence type="ECO:0000259" key="1">
    <source>
        <dbReference type="PROSITE" id="PS50836"/>
    </source>
</evidence>
<dbReference type="InterPro" id="IPR045266">
    <property type="entry name" value="DOH_DOMON"/>
</dbReference>
<feature type="domain" description="DOMON" evidence="1">
    <location>
        <begin position="46"/>
        <end position="165"/>
    </location>
</feature>
<sequence>PPLPFYSRLILQGELLAVMIRLLLSLVVASLLIQGAAGAACEFQQDNFHLQYGVRDGMVHFRLILTGITARHTMWNAIGFGQSMYAGLDLIIFRVINGRVQVSDEYVKGFTSPWKDASQDIVINSMNYLDNMVVISFRRPQFTRDQAFDAQLSGCQSWKFATGMNPMSPRGDVFHHRTTPTGRMVCIEQCRI</sequence>
<dbReference type="SUPFAM" id="SSF49344">
    <property type="entry name" value="CBD9-like"/>
    <property type="match status" value="1"/>
</dbReference>
<keyword evidence="3" id="KW-1185">Reference proteome</keyword>
<comment type="caution">
    <text evidence="2">The sequence shown here is derived from an EMBL/GenBank/DDBJ whole genome shotgun (WGS) entry which is preliminary data.</text>
</comment>
<reference evidence="2" key="1">
    <citation type="submission" date="2023-10" db="EMBL/GenBank/DDBJ databases">
        <title>Genome assembly of Pristionchus species.</title>
        <authorList>
            <person name="Yoshida K."/>
            <person name="Sommer R.J."/>
        </authorList>
    </citation>
    <scope>NUCLEOTIDE SEQUENCE</scope>
    <source>
        <strain evidence="2">RS0144</strain>
    </source>
</reference>
<gene>
    <name evidence="2" type="ORF">PENTCL1PPCAC_28056</name>
</gene>
<dbReference type="EMBL" id="BTSX01000006">
    <property type="protein sequence ID" value="GMT05882.1"/>
    <property type="molecule type" value="Genomic_DNA"/>
</dbReference>
<dbReference type="Pfam" id="PF03351">
    <property type="entry name" value="DOMON"/>
    <property type="match status" value="1"/>
</dbReference>
<organism evidence="2 3">
    <name type="scientific">Pristionchus entomophagus</name>
    <dbReference type="NCBI Taxonomy" id="358040"/>
    <lineage>
        <taxon>Eukaryota</taxon>
        <taxon>Metazoa</taxon>
        <taxon>Ecdysozoa</taxon>
        <taxon>Nematoda</taxon>
        <taxon>Chromadorea</taxon>
        <taxon>Rhabditida</taxon>
        <taxon>Rhabditina</taxon>
        <taxon>Diplogasteromorpha</taxon>
        <taxon>Diplogasteroidea</taxon>
        <taxon>Neodiplogasteridae</taxon>
        <taxon>Pristionchus</taxon>
    </lineage>
</organism>
<dbReference type="CDD" id="cd09631">
    <property type="entry name" value="DOMON_DOH"/>
    <property type="match status" value="1"/>
</dbReference>
<feature type="non-terminal residue" evidence="2">
    <location>
        <position position="1"/>
    </location>
</feature>
<protein>
    <recommendedName>
        <fullName evidence="1">DOMON domain-containing protein</fullName>
    </recommendedName>
</protein>
<evidence type="ECO:0000313" key="3">
    <source>
        <dbReference type="Proteomes" id="UP001432027"/>
    </source>
</evidence>
<proteinExistence type="predicted"/>
<dbReference type="PROSITE" id="PS50836">
    <property type="entry name" value="DOMON"/>
    <property type="match status" value="1"/>
</dbReference>
<dbReference type="InterPro" id="IPR005018">
    <property type="entry name" value="DOMON_domain"/>
</dbReference>
<dbReference type="SMART" id="SM00664">
    <property type="entry name" value="DoH"/>
    <property type="match status" value="1"/>
</dbReference>
<accession>A0AAV5UH17</accession>
<dbReference type="PANTHER" id="PTHR36516">
    <property type="entry name" value="PROTEIN CBG04168-RELATED"/>
    <property type="match status" value="1"/>
</dbReference>
<dbReference type="PANTHER" id="PTHR36516:SF6">
    <property type="entry name" value="DOMON DOMAIN-CONTAINING PROTEIN"/>
    <property type="match status" value="1"/>
</dbReference>
<evidence type="ECO:0000313" key="2">
    <source>
        <dbReference type="EMBL" id="GMT05882.1"/>
    </source>
</evidence>
<dbReference type="Proteomes" id="UP001432027">
    <property type="component" value="Unassembled WGS sequence"/>
</dbReference>
<dbReference type="AlphaFoldDB" id="A0AAV5UH17"/>